<keyword evidence="1" id="KW-0812">Transmembrane</keyword>
<dbReference type="AlphaFoldDB" id="J2K2P0"/>
<feature type="transmembrane region" description="Helical" evidence="1">
    <location>
        <begin position="126"/>
        <end position="145"/>
    </location>
</feature>
<dbReference type="EMBL" id="AKJY01000014">
    <property type="protein sequence ID" value="EJL74425.1"/>
    <property type="molecule type" value="Genomic_DNA"/>
</dbReference>
<proteinExistence type="predicted"/>
<accession>J2K2P0</accession>
<dbReference type="OrthoDB" id="1451346at2"/>
<comment type="caution">
    <text evidence="2">The sequence shown here is derived from an EMBL/GenBank/DDBJ whole genome shotgun (WGS) entry which is preliminary data.</text>
</comment>
<dbReference type="PATRIC" id="fig|1144316.3.peg.1167"/>
<dbReference type="Proteomes" id="UP000007509">
    <property type="component" value="Unassembled WGS sequence"/>
</dbReference>
<evidence type="ECO:0000313" key="2">
    <source>
        <dbReference type="EMBL" id="EJL74425.1"/>
    </source>
</evidence>
<evidence type="ECO:0000313" key="3">
    <source>
        <dbReference type="Proteomes" id="UP000007509"/>
    </source>
</evidence>
<keyword evidence="1" id="KW-0472">Membrane</keyword>
<sequence length="174" mass="20773">MQTEETTLDKIRTRPRFKMFTHLTKEEYAENLKNYLREHKDEFSGNINKEVATICVETKYDTYWKPRLSLRTEEEDDQIVIRGVFGPSSAVWTFFMFLYFSFSILWMTFFTMFYVEKQIKSNDFPWALSASFIMLACIAATYIAARFGQSKAKDEMQKLRRFAEESTLQFEKKN</sequence>
<reference evidence="2 3" key="1">
    <citation type="journal article" date="2012" name="J. Bacteriol.">
        <title>Twenty-one genome sequences from Pseudomonas species and 19 genome sequences from diverse bacteria isolated from the rhizosphere and endosphere of Populus deltoides.</title>
        <authorList>
            <person name="Brown S.D."/>
            <person name="Utturkar S.M."/>
            <person name="Klingeman D.M."/>
            <person name="Johnson C.M."/>
            <person name="Martin S.L."/>
            <person name="Land M.L."/>
            <person name="Lu T.Y."/>
            <person name="Schadt C.W."/>
            <person name="Doktycz M.J."/>
            <person name="Pelletier D.A."/>
        </authorList>
    </citation>
    <scope>NUCLEOTIDE SEQUENCE [LARGE SCALE GENOMIC DNA]</scope>
    <source>
        <strain evidence="2 3">CF314</strain>
    </source>
</reference>
<evidence type="ECO:0000256" key="1">
    <source>
        <dbReference type="SAM" id="Phobius"/>
    </source>
</evidence>
<dbReference type="RefSeq" id="WP_007841539.1">
    <property type="nucleotide sequence ID" value="NZ_AKJY01000014.1"/>
</dbReference>
<name>J2K2P0_9FLAO</name>
<gene>
    <name evidence="2" type="ORF">PMI13_01165</name>
</gene>
<evidence type="ECO:0008006" key="4">
    <source>
        <dbReference type="Google" id="ProtNLM"/>
    </source>
</evidence>
<keyword evidence="1" id="KW-1133">Transmembrane helix</keyword>
<protein>
    <recommendedName>
        <fullName evidence="4">Transmembrane protein</fullName>
    </recommendedName>
</protein>
<organism evidence="2 3">
    <name type="scientific">Chryseobacterium populi</name>
    <dbReference type="NCBI Taxonomy" id="1144316"/>
    <lineage>
        <taxon>Bacteria</taxon>
        <taxon>Pseudomonadati</taxon>
        <taxon>Bacteroidota</taxon>
        <taxon>Flavobacteriia</taxon>
        <taxon>Flavobacteriales</taxon>
        <taxon>Weeksellaceae</taxon>
        <taxon>Chryseobacterium group</taxon>
        <taxon>Chryseobacterium</taxon>
    </lineage>
</organism>
<keyword evidence="3" id="KW-1185">Reference proteome</keyword>
<feature type="transmembrane region" description="Helical" evidence="1">
    <location>
        <begin position="91"/>
        <end position="114"/>
    </location>
</feature>